<organism evidence="1 2">
    <name type="scientific">Streptomyces corchorusii</name>
    <name type="common">Streptomyces chibaensis</name>
    <dbReference type="NCBI Taxonomy" id="1903"/>
    <lineage>
        <taxon>Bacteria</taxon>
        <taxon>Bacillati</taxon>
        <taxon>Actinomycetota</taxon>
        <taxon>Actinomycetes</taxon>
        <taxon>Kitasatosporales</taxon>
        <taxon>Streptomycetaceae</taxon>
        <taxon>Streptomyces</taxon>
    </lineage>
</organism>
<keyword evidence="2" id="KW-1185">Reference proteome</keyword>
<dbReference type="AlphaFoldDB" id="A0A101PTZ1"/>
<name>A0A101PTZ1_STRCK</name>
<dbReference type="EMBL" id="LMWP01000048">
    <property type="protein sequence ID" value="KUN17601.1"/>
    <property type="molecule type" value="Genomic_DNA"/>
</dbReference>
<evidence type="ECO:0008006" key="3">
    <source>
        <dbReference type="Google" id="ProtNLM"/>
    </source>
</evidence>
<evidence type="ECO:0000313" key="1">
    <source>
        <dbReference type="EMBL" id="KUN17601.1"/>
    </source>
</evidence>
<dbReference type="RefSeq" id="WP_059266302.1">
    <property type="nucleotide sequence ID" value="NZ_KQ948370.1"/>
</dbReference>
<dbReference type="Proteomes" id="UP000053398">
    <property type="component" value="Unassembled WGS sequence"/>
</dbReference>
<comment type="caution">
    <text evidence="1">The sequence shown here is derived from an EMBL/GenBank/DDBJ whole genome shotgun (WGS) entry which is preliminary data.</text>
</comment>
<protein>
    <recommendedName>
        <fullName evidence="3">DUF5753 domain-containing protein</fullName>
    </recommendedName>
</protein>
<accession>A0A101PTZ1</accession>
<sequence length="80" mass="8742">MTVTLRLPDHDLPFVPAGSERTLDDGIAVCVSEQLLPVTYTNGPRTREQSALFERQLDVAHGPEESLAALLRAAERGDRA</sequence>
<proteinExistence type="predicted"/>
<evidence type="ECO:0000313" key="2">
    <source>
        <dbReference type="Proteomes" id="UP000053398"/>
    </source>
</evidence>
<gene>
    <name evidence="1" type="ORF">AQJ11_37700</name>
</gene>
<reference evidence="1 2" key="1">
    <citation type="submission" date="2015-10" db="EMBL/GenBank/DDBJ databases">
        <title>Draft genome sequence of Streptomyces corchorusii DSM 40340, type strain for the species Streptomyces corchorusii.</title>
        <authorList>
            <person name="Ruckert C."/>
            <person name="Winkler A."/>
            <person name="Kalinowski J."/>
            <person name="Kampfer P."/>
            <person name="Glaeser S."/>
        </authorList>
    </citation>
    <scope>NUCLEOTIDE SEQUENCE [LARGE SCALE GENOMIC DNA]</scope>
    <source>
        <strain evidence="1 2">DSM 40340</strain>
    </source>
</reference>